<organism evidence="8 9">
    <name type="scientific">Leeuwenhoekiella polynyae</name>
    <dbReference type="NCBI Taxonomy" id="1550906"/>
    <lineage>
        <taxon>Bacteria</taxon>
        <taxon>Pseudomonadati</taxon>
        <taxon>Bacteroidota</taxon>
        <taxon>Flavobacteriia</taxon>
        <taxon>Flavobacteriales</taxon>
        <taxon>Flavobacteriaceae</taxon>
        <taxon>Leeuwenhoekiella</taxon>
    </lineage>
</organism>
<dbReference type="EC" id="2.7.13.3" evidence="2"/>
<dbReference type="SMART" id="SM00086">
    <property type="entry name" value="PAC"/>
    <property type="match status" value="4"/>
</dbReference>
<dbReference type="PANTHER" id="PTHR43304:SF1">
    <property type="entry name" value="PAC DOMAIN-CONTAINING PROTEIN"/>
    <property type="match status" value="1"/>
</dbReference>
<evidence type="ECO:0000313" key="9">
    <source>
        <dbReference type="Proteomes" id="UP000289859"/>
    </source>
</evidence>
<dbReference type="Pfam" id="PF13426">
    <property type="entry name" value="PAS_9"/>
    <property type="match status" value="2"/>
</dbReference>
<keyword evidence="5" id="KW-0418">Kinase</keyword>
<evidence type="ECO:0000256" key="5">
    <source>
        <dbReference type="ARBA" id="ARBA00022777"/>
    </source>
</evidence>
<dbReference type="Gene3D" id="1.10.287.130">
    <property type="match status" value="1"/>
</dbReference>
<dbReference type="NCBIfam" id="TIGR00229">
    <property type="entry name" value="sensory_box"/>
    <property type="match status" value="3"/>
</dbReference>
<proteinExistence type="predicted"/>
<keyword evidence="3" id="KW-0597">Phosphoprotein</keyword>
<comment type="catalytic activity">
    <reaction evidence="1">
        <text>ATP + protein L-histidine = ADP + protein N-phospho-L-histidine.</text>
        <dbReference type="EC" id="2.7.13.3"/>
    </reaction>
</comment>
<evidence type="ECO:0000259" key="6">
    <source>
        <dbReference type="PROSITE" id="PS50112"/>
    </source>
</evidence>
<dbReference type="CDD" id="cd00130">
    <property type="entry name" value="PAS"/>
    <property type="match status" value="3"/>
</dbReference>
<keyword evidence="4" id="KW-0808">Transferase</keyword>
<comment type="caution">
    <text evidence="8">The sequence shown here is derived from an EMBL/GenBank/DDBJ whole genome shotgun (WGS) entry which is preliminary data.</text>
</comment>
<dbReference type="EMBL" id="QOVK01000028">
    <property type="protein sequence ID" value="RXG13017.1"/>
    <property type="molecule type" value="Genomic_DNA"/>
</dbReference>
<dbReference type="SMART" id="SM00091">
    <property type="entry name" value="PAS"/>
    <property type="match status" value="4"/>
</dbReference>
<dbReference type="RefSeq" id="WP_128767011.1">
    <property type="nucleotide sequence ID" value="NZ_JBHUOO010000017.1"/>
</dbReference>
<dbReference type="OrthoDB" id="5522855at2"/>
<feature type="domain" description="PAS" evidence="6">
    <location>
        <begin position="248"/>
        <end position="320"/>
    </location>
</feature>
<feature type="domain" description="PAS" evidence="6">
    <location>
        <begin position="123"/>
        <end position="193"/>
    </location>
</feature>
<dbReference type="InterPro" id="IPR000014">
    <property type="entry name" value="PAS"/>
</dbReference>
<protein>
    <recommendedName>
        <fullName evidence="2">histidine kinase</fullName>
        <ecNumber evidence="2">2.7.13.3</ecNumber>
    </recommendedName>
</protein>
<dbReference type="InterPro" id="IPR013655">
    <property type="entry name" value="PAS_fold_3"/>
</dbReference>
<sequence length="704" mass="80198">MNCTLFKINPIPSLIFDIQTLEILEVNGAAVDHYKYKRNEFLKLTLEDITAADVCYMSSIRKALKKKKGDTYLGIFAMQTKEGTILKMEINGHKVDFKDRQCFLMVCQEVKKNREKESTRSQNERRLSTLMQGSFDLVGVIDTKGFYTYMSPSSAAITGIAAEDFIGKDAFGYIHPDDIQHTLDSLKEVLTQERVVVAPYRAKNHNDEWCWVETVLKNMLDDPAINGIVVNSRDITESFKAKEHLIEISERLYLATTSAKMGIWDWDVINDNLTWDNKMYALYGLKEEDFTGAVSAWQHGLHPEDAARSTQELKDSLKGAREFNTEFRVIWPDRTVRYLEAHAVVTRDKEGRAVRMIGSNVDVTDRKKAEENILKANERFEKVTQATKDAIWDWDIANDTFYRSDAFKTFLGEDTSRLFSPTAFGGDHLYVHDREMIIQSIDKALADPLATKWINDYSVSDKHGKIHYLNDRGIIIRDKDGKALRMVGAMSNITGQKQSEQENKFKANLLKTVSEAAIATDLDGVVNYWNKAAETIFGWTAEEAIGKYVNQLTLSDVIKEQGEQIMAKLRRGETWFGEFEALRKDGSTVLVRVSNAPVYDDTNNLVGMVGISSDITQEAKNKKLLKQYTHQLERTNKKLKEIAWTQSHEVRAPLSRIMGIINLIELEGGAIDQLDFWLEQLKISTQEMDAIVRNIVDEAQLLDS</sequence>
<dbReference type="PROSITE" id="PS50113">
    <property type="entry name" value="PAC"/>
    <property type="match status" value="3"/>
</dbReference>
<dbReference type="InterPro" id="IPR036097">
    <property type="entry name" value="HisK_dim/P_sf"/>
</dbReference>
<dbReference type="SUPFAM" id="SSF47384">
    <property type="entry name" value="Homodimeric domain of signal transducing histidine kinase"/>
    <property type="match status" value="1"/>
</dbReference>
<dbReference type="PANTHER" id="PTHR43304">
    <property type="entry name" value="PHYTOCHROME-LIKE PROTEIN CPH1"/>
    <property type="match status" value="1"/>
</dbReference>
<dbReference type="Gene3D" id="3.30.450.20">
    <property type="entry name" value="PAS domain"/>
    <property type="match status" value="5"/>
</dbReference>
<reference evidence="8 9" key="1">
    <citation type="submission" date="2018-07" db="EMBL/GenBank/DDBJ databases">
        <title>Leeuwenhoekiella genomics.</title>
        <authorList>
            <person name="Tahon G."/>
            <person name="Willems A."/>
        </authorList>
    </citation>
    <scope>NUCLEOTIDE SEQUENCE [LARGE SCALE GENOMIC DNA]</scope>
    <source>
        <strain evidence="8 9">LMG 29608</strain>
    </source>
</reference>
<dbReference type="Gene3D" id="2.10.70.100">
    <property type="match status" value="1"/>
</dbReference>
<evidence type="ECO:0000256" key="1">
    <source>
        <dbReference type="ARBA" id="ARBA00000085"/>
    </source>
</evidence>
<dbReference type="InterPro" id="IPR000700">
    <property type="entry name" value="PAS-assoc_C"/>
</dbReference>
<dbReference type="GO" id="GO:0000155">
    <property type="term" value="F:phosphorelay sensor kinase activity"/>
    <property type="evidence" value="ECO:0007669"/>
    <property type="project" value="InterPro"/>
</dbReference>
<accession>A0A4Q0NSF1</accession>
<dbReference type="PROSITE" id="PS50112">
    <property type="entry name" value="PAS"/>
    <property type="match status" value="3"/>
</dbReference>
<evidence type="ECO:0000256" key="2">
    <source>
        <dbReference type="ARBA" id="ARBA00012438"/>
    </source>
</evidence>
<dbReference type="InterPro" id="IPR052162">
    <property type="entry name" value="Sensor_kinase/Photoreceptor"/>
</dbReference>
<dbReference type="InterPro" id="IPR035965">
    <property type="entry name" value="PAS-like_dom_sf"/>
</dbReference>
<name>A0A4Q0NSF1_9FLAO</name>
<dbReference type="Proteomes" id="UP000289859">
    <property type="component" value="Unassembled WGS sequence"/>
</dbReference>
<evidence type="ECO:0000256" key="3">
    <source>
        <dbReference type="ARBA" id="ARBA00022553"/>
    </source>
</evidence>
<gene>
    <name evidence="8" type="ORF">DSM02_3811</name>
</gene>
<dbReference type="Pfam" id="PF08447">
    <property type="entry name" value="PAS_3"/>
    <property type="match status" value="3"/>
</dbReference>
<dbReference type="InterPro" id="IPR001610">
    <property type="entry name" value="PAC"/>
</dbReference>
<dbReference type="AlphaFoldDB" id="A0A4Q0NSF1"/>
<feature type="domain" description="PAC" evidence="7">
    <location>
        <begin position="575"/>
        <end position="627"/>
    </location>
</feature>
<dbReference type="InterPro" id="IPR003661">
    <property type="entry name" value="HisK_dim/P_dom"/>
</dbReference>
<feature type="domain" description="PAC" evidence="7">
    <location>
        <begin position="453"/>
        <end position="505"/>
    </location>
</feature>
<dbReference type="SUPFAM" id="SSF55785">
    <property type="entry name" value="PYP-like sensor domain (PAS domain)"/>
    <property type="match status" value="5"/>
</dbReference>
<evidence type="ECO:0000313" key="8">
    <source>
        <dbReference type="EMBL" id="RXG13017.1"/>
    </source>
</evidence>
<feature type="domain" description="PAS" evidence="6">
    <location>
        <begin position="502"/>
        <end position="547"/>
    </location>
</feature>
<dbReference type="CDD" id="cd00082">
    <property type="entry name" value="HisKA"/>
    <property type="match status" value="1"/>
</dbReference>
<evidence type="ECO:0000256" key="4">
    <source>
        <dbReference type="ARBA" id="ARBA00022679"/>
    </source>
</evidence>
<feature type="domain" description="PAC" evidence="7">
    <location>
        <begin position="323"/>
        <end position="375"/>
    </location>
</feature>
<keyword evidence="9" id="KW-1185">Reference proteome</keyword>
<evidence type="ECO:0000259" key="7">
    <source>
        <dbReference type="PROSITE" id="PS50113"/>
    </source>
</evidence>